<organism evidence="1 2">
    <name type="scientific">Mycena rosella</name>
    <name type="common">Pink bonnet</name>
    <name type="synonym">Agaricus rosellus</name>
    <dbReference type="NCBI Taxonomy" id="1033263"/>
    <lineage>
        <taxon>Eukaryota</taxon>
        <taxon>Fungi</taxon>
        <taxon>Dikarya</taxon>
        <taxon>Basidiomycota</taxon>
        <taxon>Agaricomycotina</taxon>
        <taxon>Agaricomycetes</taxon>
        <taxon>Agaricomycetidae</taxon>
        <taxon>Agaricales</taxon>
        <taxon>Marasmiineae</taxon>
        <taxon>Mycenaceae</taxon>
        <taxon>Mycena</taxon>
    </lineage>
</organism>
<protein>
    <submittedName>
        <fullName evidence="1">Uncharacterized protein</fullName>
    </submittedName>
</protein>
<dbReference type="EMBL" id="JARKIE010000172">
    <property type="protein sequence ID" value="KAJ7671807.1"/>
    <property type="molecule type" value="Genomic_DNA"/>
</dbReference>
<accession>A0AAD7CZK9</accession>
<proteinExistence type="predicted"/>
<evidence type="ECO:0000313" key="2">
    <source>
        <dbReference type="Proteomes" id="UP001221757"/>
    </source>
</evidence>
<reference evidence="1" key="1">
    <citation type="submission" date="2023-03" db="EMBL/GenBank/DDBJ databases">
        <title>Massive genome expansion in bonnet fungi (Mycena s.s.) driven by repeated elements and novel gene families across ecological guilds.</title>
        <authorList>
            <consortium name="Lawrence Berkeley National Laboratory"/>
            <person name="Harder C.B."/>
            <person name="Miyauchi S."/>
            <person name="Viragh M."/>
            <person name="Kuo A."/>
            <person name="Thoen E."/>
            <person name="Andreopoulos B."/>
            <person name="Lu D."/>
            <person name="Skrede I."/>
            <person name="Drula E."/>
            <person name="Henrissat B."/>
            <person name="Morin E."/>
            <person name="Kohler A."/>
            <person name="Barry K."/>
            <person name="LaButti K."/>
            <person name="Morin E."/>
            <person name="Salamov A."/>
            <person name="Lipzen A."/>
            <person name="Mereny Z."/>
            <person name="Hegedus B."/>
            <person name="Baldrian P."/>
            <person name="Stursova M."/>
            <person name="Weitz H."/>
            <person name="Taylor A."/>
            <person name="Grigoriev I.V."/>
            <person name="Nagy L.G."/>
            <person name="Martin F."/>
            <person name="Kauserud H."/>
        </authorList>
    </citation>
    <scope>NUCLEOTIDE SEQUENCE</scope>
    <source>
        <strain evidence="1">CBHHK067</strain>
    </source>
</reference>
<gene>
    <name evidence="1" type="ORF">B0H17DRAFT_1141470</name>
</gene>
<name>A0AAD7CZK9_MYCRO</name>
<evidence type="ECO:0000313" key="1">
    <source>
        <dbReference type="EMBL" id="KAJ7671807.1"/>
    </source>
</evidence>
<dbReference type="Proteomes" id="UP001221757">
    <property type="component" value="Unassembled WGS sequence"/>
</dbReference>
<dbReference type="AlphaFoldDB" id="A0AAD7CZK9"/>
<keyword evidence="2" id="KW-1185">Reference proteome</keyword>
<comment type="caution">
    <text evidence="1">The sequence shown here is derived from an EMBL/GenBank/DDBJ whole genome shotgun (WGS) entry which is preliminary data.</text>
</comment>
<sequence length="389" mass="43870">MVASIYRAQDRESGIQVSERRVEGELMTFDVSRHGQKNKQISDELFEPFQKGVERRSGGWLAGDCEWLTGKLQREFVRFGISRPTESFASTVVAQVSVERLVIGTRLAIDGFGIDPSARTPDNIDTTRAPPTLLAKYNKPTRRHRRATTRRADREKVGVVPVDIAAPRSTSRLPCVKLRPERRRLAYQPRHVFRFASSPGSARTRRRVRMRRSGVWRRRRMRMGGFRGAHGTRTRMRRTLRGAWRCATANRDTDAAFEPLHAAQSTRARQEHSLVRGDAQAQWRSSGRRARAFVSVRACEVYTTVGAGGVCRKPRGGWSVEAHPRHLTTPTTRNASSRGGLCHCLSEVITSRSTLETDRTVGWGPEDQGSCNIAVQRIEWDGRGQRLGC</sequence>